<evidence type="ECO:0000313" key="7">
    <source>
        <dbReference type="EMBL" id="MBO0953144.1"/>
    </source>
</evidence>
<dbReference type="PANTHER" id="PTHR34819">
    <property type="entry name" value="LARGE CYSTEINE-RICH PERIPLASMIC PROTEIN OMCB"/>
    <property type="match status" value="1"/>
</dbReference>
<feature type="compositionally biased region" description="Polar residues" evidence="4">
    <location>
        <begin position="796"/>
        <end position="816"/>
    </location>
</feature>
<dbReference type="InterPro" id="IPR013783">
    <property type="entry name" value="Ig-like_fold"/>
</dbReference>
<keyword evidence="3" id="KW-0732">Signal</keyword>
<evidence type="ECO:0000256" key="2">
    <source>
        <dbReference type="ARBA" id="ARBA00022525"/>
    </source>
</evidence>
<dbReference type="InterPro" id="IPR001434">
    <property type="entry name" value="OmcB-like_DUF11"/>
</dbReference>
<dbReference type="SUPFAM" id="SSF63825">
    <property type="entry name" value="YWTD domain"/>
    <property type="match status" value="1"/>
</dbReference>
<evidence type="ECO:0000259" key="6">
    <source>
        <dbReference type="Pfam" id="PF17210"/>
    </source>
</evidence>
<dbReference type="Gene3D" id="2.60.40.10">
    <property type="entry name" value="Immunoglobulins"/>
    <property type="match status" value="2"/>
</dbReference>
<dbReference type="InterPro" id="IPR033764">
    <property type="entry name" value="Sdr_B"/>
</dbReference>
<feature type="domain" description="DUF11" evidence="5">
    <location>
        <begin position="1561"/>
        <end position="1658"/>
    </location>
</feature>
<dbReference type="Pfam" id="PF17210">
    <property type="entry name" value="SdrD_B"/>
    <property type="match status" value="1"/>
</dbReference>
<feature type="domain" description="SD-repeat containing protein B" evidence="6">
    <location>
        <begin position="1440"/>
        <end position="1550"/>
    </location>
</feature>
<dbReference type="Gene3D" id="2.60.40.1170">
    <property type="entry name" value="Mu homology domain, subdomain B"/>
    <property type="match status" value="1"/>
</dbReference>
<evidence type="ECO:0000313" key="8">
    <source>
        <dbReference type="Proteomes" id="UP000664628"/>
    </source>
</evidence>
<comment type="caution">
    <text evidence="7">The sequence shown here is derived from an EMBL/GenBank/DDBJ whole genome shotgun (WGS) entry which is preliminary data.</text>
</comment>
<gene>
    <name evidence="7" type="ORF">J2I46_31520</name>
</gene>
<evidence type="ECO:0000259" key="5">
    <source>
        <dbReference type="Pfam" id="PF01345"/>
    </source>
</evidence>
<dbReference type="NCBIfam" id="TIGR01451">
    <property type="entry name" value="B_ant_repeat"/>
    <property type="match status" value="2"/>
</dbReference>
<accession>A0ABS3JVD8</accession>
<sequence length="1863" mass="188155">MKNKYRLPICIPRRPGHSLMGWLSLCLLLIGALRPTQLQAQLLKKGYVLFSCAPNTLNLPGVAPDQTTLAVLDVRQLGTQYANGNFNQDVSSQVPHIKMWQSNTDFGGDWIFGVAVDSRNATMYAANSTLLNRGQTEEDRSVRMQDFAPFPAVPKIYKLDPVTGAITGTCVLNSASKLGVGYITLDEVHNQLFATDLDNGLIYRIRTSDMSIIDTYDPGATGEASDGNVPAFGEGILGVAYNPVENRLYYSVINNLTTGIQRQYPTSGETGQKNTIRSVGLTATGSVDASTDQLDIALSFVYQAVGGEPGTNLSAPAGHIVFDQAGSRMLIAELPLSLAGPHPGNAAGNREYYSAVHFGRVLSARKTGGSWTVEYGAEDTYGNPRGRYFIGGVAGQNSRGGVAWGYGSYTPDNLVDDEAYYLASGDLLRIDFDTQTFIYGLQFGRIDSPDGRPANQNVLVDMDGVTGALAFNAKYLAGIPVVYRGPSCLLPTQASITTQPATCLTGSASASSNASVTVTNVTNADRAFLISGGAGVPLYTDAGSQPVTGSTITFTGLPNPVTSGGTSYSVVFYNGPDCFTIINATLPQTICLPCSLSAVARAGACDPATNTYSSFVELTLLNPIDGVITVTDGAQSLTLATTTSTTTMTAVFTGLISTGANRTITVNLPSCGTTTTSYIAPSSCSVFDLALRKTLAASQPLSVTAGQAVTFTLAVFNQGTLPATAIQLVDYIPTGLTLNDPNWSQVGSTAVLNTPIASLPAGTSMTYNITFQVNSGITGSLVNRAEISAASGGTDVDSTPDNNPNNDAGGQENSGSDDAISGNGTGTVGSTDGATDEDDSDPAVITVVAPVCSLNATASAGSCVPATNTYSASVAVTLSNNPAGTLTVSLPGSAPVSQVVSANAGLVTLVLAGLPSDGLLHTATISLAGCGSTTAPLIAPASCSVAPACGLALVVTPGLCLSASNTYVLSGSITATNLPTSGTLTISSAALAADRTLILPAGSASGSFSYSGLASNGQLYTLTARFSDAACAPVSQSYTAPLSCSVAPICSLSATATAGLCASATNTYSASVVVNLTNAPAGTITVSVPGLAPITQALAANTGSFTAVFAGLPSDGLTRQASISLAGCNSTTATFTAPLSCSVAPVCSLVTSVTAGLCASASNTYSATAVVQVINPAAGTLSVSLGGATQTFVLTGATQNTITAVFQGLPSDGTTRTVTASLAGCGSSLATYVAPASCSVTPACSLSAVAIAGLCEPTTNSFSSTVVVTVVNPGSNQILTISDGTSSQPFTTTGGSANTFTMVFTGLPANGTPRQVSATLPGCSTVNASYTAPASCSVAPLCAISAIATAGVCVAATNTYSTTAVITVQNPAAAGTLLVTTGGRTMSFSTTALSQNTFTAIFTGLVSDGATHLVTVSLPGCSTTSTAYQAPTSCSVVATASLGNYVFEDVNKNGLQDGGDLPIPGALVTLLQGGTLVASTTTDGSGIYSFTGLTPGLPYSVSFTTPTGFSVATAANVGTNDAVDSDPVGGVTAPVTLTAGENNLTLDAGFIRAAVPPITYAISKTVDQRQVELGSLVTYTISLTNTSPTTATNVVVTDTFSGSALTVVGSATASSGSFVATSTGGGWSIPVLAGGQVATLRFQARVGEEGLAYNVVTAPDGTSASACLTVPFHVCANSEFEIVLEAPASFGRYQWLLNDQPIPGATSSTYSVTAIGRYSVATTSASGCPDGSCCPFVVVADPVPSLTAVGVAASCNGATPLNDARITLVASTTSAVSYNITPGSSFTAATPLFASNQPLAAVVGGVLLAGQANAEVAPGRSYTIRVYSAQGCYSDTIVVIPPAQCQCPAVKCTPFTVRKVARR</sequence>
<protein>
    <submittedName>
        <fullName evidence="7">DUF11 domain-containing protein</fullName>
    </submittedName>
</protein>
<dbReference type="Proteomes" id="UP000664628">
    <property type="component" value="Unassembled WGS sequence"/>
</dbReference>
<evidence type="ECO:0000256" key="1">
    <source>
        <dbReference type="ARBA" id="ARBA00004613"/>
    </source>
</evidence>
<dbReference type="RefSeq" id="WP_207333096.1">
    <property type="nucleotide sequence ID" value="NZ_JAFMYW010000021.1"/>
</dbReference>
<dbReference type="Pfam" id="PF01345">
    <property type="entry name" value="DUF11"/>
    <property type="match status" value="2"/>
</dbReference>
<dbReference type="InterPro" id="IPR051172">
    <property type="entry name" value="Chlamydia_OmcB"/>
</dbReference>
<name>A0ABS3JVD8_9BACT</name>
<evidence type="ECO:0000256" key="3">
    <source>
        <dbReference type="ARBA" id="ARBA00022729"/>
    </source>
</evidence>
<dbReference type="SUPFAM" id="SSF117074">
    <property type="entry name" value="Hypothetical protein PA1324"/>
    <property type="match status" value="1"/>
</dbReference>
<keyword evidence="2" id="KW-0964">Secreted</keyword>
<feature type="region of interest" description="Disordered" evidence="4">
    <location>
        <begin position="791"/>
        <end position="840"/>
    </location>
</feature>
<organism evidence="7 8">
    <name type="scientific">Fibrella forsythiae</name>
    <dbReference type="NCBI Taxonomy" id="2817061"/>
    <lineage>
        <taxon>Bacteria</taxon>
        <taxon>Pseudomonadati</taxon>
        <taxon>Bacteroidota</taxon>
        <taxon>Cytophagia</taxon>
        <taxon>Cytophagales</taxon>
        <taxon>Spirosomataceae</taxon>
        <taxon>Fibrella</taxon>
    </lineage>
</organism>
<comment type="subcellular location">
    <subcellularLocation>
        <location evidence="1">Secreted</location>
    </subcellularLocation>
</comment>
<feature type="domain" description="DUF11" evidence="5">
    <location>
        <begin position="688"/>
        <end position="804"/>
    </location>
</feature>
<evidence type="ECO:0000256" key="4">
    <source>
        <dbReference type="SAM" id="MobiDB-lite"/>
    </source>
</evidence>
<reference evidence="7 8" key="1">
    <citation type="submission" date="2021-03" db="EMBL/GenBank/DDBJ databases">
        <title>Fibrella sp. HMF5405 genome sequencing and assembly.</title>
        <authorList>
            <person name="Kang H."/>
            <person name="Kim H."/>
            <person name="Bae S."/>
            <person name="Joh K."/>
        </authorList>
    </citation>
    <scope>NUCLEOTIDE SEQUENCE [LARGE SCALE GENOMIC DNA]</scope>
    <source>
        <strain evidence="7 8">HMF5405</strain>
    </source>
</reference>
<keyword evidence="8" id="KW-1185">Reference proteome</keyword>
<dbReference type="EMBL" id="JAFMYW010000021">
    <property type="protein sequence ID" value="MBO0953144.1"/>
    <property type="molecule type" value="Genomic_DNA"/>
</dbReference>
<dbReference type="PANTHER" id="PTHR34819:SF3">
    <property type="entry name" value="CELL SURFACE PROTEIN"/>
    <property type="match status" value="1"/>
</dbReference>
<dbReference type="InterPro" id="IPR047589">
    <property type="entry name" value="DUF11_rpt"/>
</dbReference>
<proteinExistence type="predicted"/>